<name>A0A2G5HIH2_CERBT</name>
<dbReference type="CDD" id="cd06179">
    <property type="entry name" value="MFS_TRI12_like"/>
    <property type="match status" value="1"/>
</dbReference>
<feature type="transmembrane region" description="Helical" evidence="6">
    <location>
        <begin position="529"/>
        <end position="547"/>
    </location>
</feature>
<evidence type="ECO:0000259" key="7">
    <source>
        <dbReference type="PROSITE" id="PS50850"/>
    </source>
</evidence>
<feature type="transmembrane region" description="Helical" evidence="6">
    <location>
        <begin position="133"/>
        <end position="152"/>
    </location>
</feature>
<feature type="transmembrane region" description="Helical" evidence="6">
    <location>
        <begin position="347"/>
        <end position="369"/>
    </location>
</feature>
<reference evidence="8 10" key="1">
    <citation type="submission" date="2015-10" db="EMBL/GenBank/DDBJ databases">
        <title>The cercosporin biosynthetic gene cluster was horizontally transferred to several fungal lineages and shown to be expanded in Cercospora beticola based on microsynteny with recipient genomes.</title>
        <authorList>
            <person name="De Jonge R."/>
            <person name="Ebert M.K."/>
            <person name="Suttle J.C."/>
            <person name="Jurick Ii W.M."/>
            <person name="Secor G.A."/>
            <person name="Thomma B.P."/>
            <person name="Van De Peer Y."/>
            <person name="Bolton M.D."/>
        </authorList>
    </citation>
    <scope>NUCLEOTIDE SEQUENCE [LARGE SCALE GENOMIC DNA]</scope>
    <source>
        <strain evidence="8 10">09-40</strain>
    </source>
</reference>
<evidence type="ECO:0000313" key="11">
    <source>
        <dbReference type="Proteomes" id="UP001302367"/>
    </source>
</evidence>
<protein>
    <recommendedName>
        <fullName evidence="7">Major facilitator superfamily (MFS) profile domain-containing protein</fullName>
    </recommendedName>
</protein>
<evidence type="ECO:0000256" key="5">
    <source>
        <dbReference type="ARBA" id="ARBA00023136"/>
    </source>
</evidence>
<dbReference type="Proteomes" id="UP000230605">
    <property type="component" value="Chromosome 7"/>
</dbReference>
<keyword evidence="5 6" id="KW-0472">Membrane</keyword>
<feature type="transmembrane region" description="Helical" evidence="6">
    <location>
        <begin position="198"/>
        <end position="218"/>
    </location>
</feature>
<dbReference type="InterPro" id="IPR005829">
    <property type="entry name" value="Sugar_transporter_CS"/>
</dbReference>
<dbReference type="Proteomes" id="UP001302367">
    <property type="component" value="Chromosome 7"/>
</dbReference>
<dbReference type="Gene3D" id="1.20.1250.20">
    <property type="entry name" value="MFS general substrate transporter like domains"/>
    <property type="match status" value="1"/>
</dbReference>
<feature type="transmembrane region" description="Helical" evidence="6">
    <location>
        <begin position="434"/>
        <end position="456"/>
    </location>
</feature>
<dbReference type="InterPro" id="IPR053791">
    <property type="entry name" value="MFS_Tri12-like"/>
</dbReference>
<evidence type="ECO:0000256" key="6">
    <source>
        <dbReference type="SAM" id="Phobius"/>
    </source>
</evidence>
<proteinExistence type="predicted"/>
<organism evidence="8 10">
    <name type="scientific">Cercospora beticola</name>
    <name type="common">Sugarbeet leaf spot fungus</name>
    <dbReference type="NCBI Taxonomy" id="122368"/>
    <lineage>
        <taxon>Eukaryota</taxon>
        <taxon>Fungi</taxon>
        <taxon>Dikarya</taxon>
        <taxon>Ascomycota</taxon>
        <taxon>Pezizomycotina</taxon>
        <taxon>Dothideomycetes</taxon>
        <taxon>Dothideomycetidae</taxon>
        <taxon>Mycosphaerellales</taxon>
        <taxon>Mycosphaerellaceae</taxon>
        <taxon>Cercospora</taxon>
    </lineage>
</organism>
<feature type="domain" description="Major facilitator superfamily (MFS) profile" evidence="7">
    <location>
        <begin position="44"/>
        <end position="496"/>
    </location>
</feature>
<feature type="transmembrane region" description="Helical" evidence="6">
    <location>
        <begin position="78"/>
        <end position="97"/>
    </location>
</feature>
<dbReference type="PROSITE" id="PS50850">
    <property type="entry name" value="MFS"/>
    <property type="match status" value="1"/>
</dbReference>
<feature type="transmembrane region" description="Helical" evidence="6">
    <location>
        <begin position="304"/>
        <end position="327"/>
    </location>
</feature>
<feature type="transmembrane region" description="Helical" evidence="6">
    <location>
        <begin position="272"/>
        <end position="292"/>
    </location>
</feature>
<feature type="transmembrane region" description="Helical" evidence="6">
    <location>
        <begin position="45"/>
        <end position="66"/>
    </location>
</feature>
<keyword evidence="3 6" id="KW-0812">Transmembrane</keyword>
<dbReference type="GO" id="GO:0022857">
    <property type="term" value="F:transmembrane transporter activity"/>
    <property type="evidence" value="ECO:0007669"/>
    <property type="project" value="InterPro"/>
</dbReference>
<evidence type="ECO:0000313" key="9">
    <source>
        <dbReference type="EMBL" id="WPB05855.1"/>
    </source>
</evidence>
<evidence type="ECO:0000256" key="2">
    <source>
        <dbReference type="ARBA" id="ARBA00022448"/>
    </source>
</evidence>
<evidence type="ECO:0000256" key="4">
    <source>
        <dbReference type="ARBA" id="ARBA00022989"/>
    </source>
</evidence>
<dbReference type="InterPro" id="IPR010573">
    <property type="entry name" value="MFS_Str1/Tri12-like"/>
</dbReference>
<evidence type="ECO:0000313" key="8">
    <source>
        <dbReference type="EMBL" id="PIA92361.1"/>
    </source>
</evidence>
<feature type="transmembrane region" description="Helical" evidence="6">
    <location>
        <begin position="401"/>
        <end position="427"/>
    </location>
</feature>
<dbReference type="InterPro" id="IPR020846">
    <property type="entry name" value="MFS_dom"/>
</dbReference>
<dbReference type="PROSITE" id="PS00216">
    <property type="entry name" value="SUGAR_TRANSPORT_1"/>
    <property type="match status" value="1"/>
</dbReference>
<keyword evidence="2" id="KW-0813">Transport</keyword>
<keyword evidence="11" id="KW-1185">Reference proteome</keyword>
<dbReference type="PANTHER" id="PTHR23501:SF109">
    <property type="entry name" value="MAJOR FACILITATOR SUPERFAMILY (MFS) PROFILE DOMAIN-CONTAINING PROTEIN-RELATED"/>
    <property type="match status" value="1"/>
</dbReference>
<dbReference type="GO" id="GO:0005886">
    <property type="term" value="C:plasma membrane"/>
    <property type="evidence" value="ECO:0007669"/>
    <property type="project" value="TreeGrafter"/>
</dbReference>
<dbReference type="PANTHER" id="PTHR23501">
    <property type="entry name" value="MAJOR FACILITATOR SUPERFAMILY"/>
    <property type="match status" value="1"/>
</dbReference>
<dbReference type="EMBL" id="CP134190">
    <property type="protein sequence ID" value="WPB05855.1"/>
    <property type="molecule type" value="Genomic_DNA"/>
</dbReference>
<accession>A0A2G5HIH2</accession>
<dbReference type="EMBL" id="LKMD01000106">
    <property type="protein sequence ID" value="PIA92361.1"/>
    <property type="molecule type" value="Genomic_DNA"/>
</dbReference>
<feature type="transmembrane region" description="Helical" evidence="6">
    <location>
        <begin position="164"/>
        <end position="186"/>
    </location>
</feature>
<dbReference type="SUPFAM" id="SSF103473">
    <property type="entry name" value="MFS general substrate transporter"/>
    <property type="match status" value="2"/>
</dbReference>
<feature type="transmembrane region" description="Helical" evidence="6">
    <location>
        <begin position="239"/>
        <end position="260"/>
    </location>
</feature>
<keyword evidence="4 6" id="KW-1133">Transmembrane helix</keyword>
<comment type="subcellular location">
    <subcellularLocation>
        <location evidence="1">Membrane</location>
        <topology evidence="1">Multi-pass membrane protein</topology>
    </subcellularLocation>
</comment>
<dbReference type="InterPro" id="IPR036259">
    <property type="entry name" value="MFS_trans_sf"/>
</dbReference>
<evidence type="ECO:0000256" key="3">
    <source>
        <dbReference type="ARBA" id="ARBA00022692"/>
    </source>
</evidence>
<feature type="transmembrane region" description="Helical" evidence="6">
    <location>
        <begin position="109"/>
        <end position="127"/>
    </location>
</feature>
<reference evidence="9 11" key="2">
    <citation type="submission" date="2023-09" db="EMBL/GenBank/DDBJ databases">
        <title>Complete-Gapless Cercospora beticola genome.</title>
        <authorList>
            <person name="Wyatt N.A."/>
            <person name="Spanner R.E."/>
            <person name="Bolton M.D."/>
        </authorList>
    </citation>
    <scope>NUCLEOTIDE SEQUENCE [LARGE SCALE GENOMIC DNA]</scope>
    <source>
        <strain evidence="9">Cb09-40</strain>
    </source>
</reference>
<feature type="transmembrane region" description="Helical" evidence="6">
    <location>
        <begin position="376"/>
        <end position="395"/>
    </location>
</feature>
<dbReference type="Pfam" id="PF06609">
    <property type="entry name" value="TRI12"/>
    <property type="match status" value="1"/>
</dbReference>
<gene>
    <name evidence="8" type="ORF">CB0940_09802</name>
    <name evidence="9" type="ORF">RHO25_010509</name>
</gene>
<dbReference type="OrthoDB" id="4161376at2759"/>
<dbReference type="AlphaFoldDB" id="A0A2G5HIH2"/>
<sequence>MAEKNPDSKTMPKHIEELERTHTNIDVIETTQESPYGEVNFMGTYVAVTLACCASFAGFIMPVTSLQLIERDLGVSPNAIWIALGWILLSAVSFILLGRLSDIFGRRWFFTGCTVSALIGSIIGATAQQTEVLIAASVFLGLGSAGQLSFNYSLGELVPMRHRFAVNGFIFLATLPFSGLGPYLARLMIINTSAGWRGIYYLTIGLNAASTVCWVLFYHPPTFDNLHRNRTIGDELRELDVGGIFLYVAGFFLFLLGLAWGGTVHPWSSAYVIAPLIIGFFTLVAFVLYEIFMNLRRPLIPMHLFRNLDFVIVNILSAVGGVVYYSANTLFPIMVASLYTTDPIEGGLVASCVGAGVCAGQFIGSWIAVPGGQMRLKLVFSAVGLCAFVAGLAGATDSKAAGSALAVCGGLMVGLLEVIVSTVVTIVIDDQSEIGAAAGVFGSIRAAAGVLATAIYSSVLMNKLTEYTASDVVPAVVAAGLPVTSLEAFLTALSTGNTAALQEIPGVTPAAIGAGAAALREAYAKAFKIVWLATLAFGLLAVVASFFTTNIDDRLSHDVIRRLGAKQKVADVEKKEVDE</sequence>
<evidence type="ECO:0000256" key="1">
    <source>
        <dbReference type="ARBA" id="ARBA00004141"/>
    </source>
</evidence>
<evidence type="ECO:0000313" key="10">
    <source>
        <dbReference type="Proteomes" id="UP000230605"/>
    </source>
</evidence>